<dbReference type="Gene3D" id="3.50.30.10">
    <property type="entry name" value="Phosphohistidine domain"/>
    <property type="match status" value="1"/>
</dbReference>
<dbReference type="EC" id="2.7.9.2" evidence="5"/>
<dbReference type="InterPro" id="IPR018274">
    <property type="entry name" value="PEP_util_AS"/>
</dbReference>
<feature type="domain" description="PEP-utilising enzyme mobile" evidence="16">
    <location>
        <begin position="351"/>
        <end position="420"/>
    </location>
</feature>
<evidence type="ECO:0000256" key="7">
    <source>
        <dbReference type="ARBA" id="ARBA00022679"/>
    </source>
</evidence>
<evidence type="ECO:0000259" key="18">
    <source>
        <dbReference type="Pfam" id="PF02896"/>
    </source>
</evidence>
<dbReference type="InterPro" id="IPR002192">
    <property type="entry name" value="PPDK_AMP/ATP-bd"/>
</dbReference>
<sequence>MPPGFIVTSTAYFDFLKKTGLDKKIKKIISGIDVDKNKRLNEIALEIQKEILAKPMPSALSKDITSAYQKLYTSSSSAVFVAVRSSATAEDLPTASFAGQQKTFLNISGSDAVIKAVRRSWASLFEARAIYYRAVNNYDHLKVGIAVPVQKMIQSEKSGIMFTLDPVTSDTEKIVIEAGWGLGEAIVSGSVTPDRYVVRKSNLEILERNIELQAWKIVKVGQENKHITCTKQEQKAQKLTDEEIKKIAEFGKKIEDHYKFPQDTEWAIEGSNIYFVQSRPVTTIKSHPDPAVVGEESPANAGLADKLPDSSPTAQNDKLEVILKGIAASLGIASGPVKIIHSPSEIDKVLQGDVLVTEKTSPDYVPAMKKSAAIITETGGQTSHAAIVSRELGIPCVVGTGTATHALKMGQVVSVDGAKGFVYKGKVSRQESPPGQNDSGGFNEEIPITATKVYVNLGEPTLAEKVAKLPCDGVGLLRAEFMIAEIGEHPRALVKAGKSAVYVNKLVEGLKETCRAFSPRPVVYRATDFKTNEYRNLKGGAEFEPQENNPMIGYRGAFRYVKEPDLFKLELEAIKSVRGMYENLYLMILHWFK</sequence>
<evidence type="ECO:0000256" key="12">
    <source>
        <dbReference type="ARBA" id="ARBA00022842"/>
    </source>
</evidence>
<dbReference type="PATRIC" id="fig|1618331.3.peg.856"/>
<organism evidence="19 20">
    <name type="scientific">Berkelbacteria bacterium GW2011_GWA1_36_9</name>
    <dbReference type="NCBI Taxonomy" id="1618331"/>
    <lineage>
        <taxon>Bacteria</taxon>
        <taxon>Candidatus Berkelbacteria</taxon>
    </lineage>
</organism>
<dbReference type="InterPro" id="IPR000121">
    <property type="entry name" value="PEP_util_C"/>
</dbReference>
<comment type="similarity">
    <text evidence="4">Belongs to the PEP-utilizing enzyme family.</text>
</comment>
<dbReference type="InterPro" id="IPR013815">
    <property type="entry name" value="ATP_grasp_subdomain_1"/>
</dbReference>
<dbReference type="SUPFAM" id="SSF52009">
    <property type="entry name" value="Phosphohistidine domain"/>
    <property type="match status" value="1"/>
</dbReference>
<feature type="domain" description="Pyruvate phosphate dikinase AMP/ATP-binding" evidence="17">
    <location>
        <begin position="1"/>
        <end position="289"/>
    </location>
</feature>
<comment type="function">
    <text evidence="2">Catalyzes the phosphorylation of pyruvate to phosphoenolpyruvate.</text>
</comment>
<dbReference type="Gene3D" id="3.30.470.20">
    <property type="entry name" value="ATP-grasp fold, B domain"/>
    <property type="match status" value="1"/>
</dbReference>
<dbReference type="InterPro" id="IPR006319">
    <property type="entry name" value="PEP_synth"/>
</dbReference>
<evidence type="ECO:0000256" key="14">
    <source>
        <dbReference type="ARBA" id="ARBA00047700"/>
    </source>
</evidence>
<dbReference type="Pfam" id="PF02896">
    <property type="entry name" value="PEP-utilizers_C"/>
    <property type="match status" value="1"/>
</dbReference>
<comment type="pathway">
    <text evidence="3">Carbohydrate biosynthesis; gluconeogenesis.</text>
</comment>
<dbReference type="Pfam" id="PF00391">
    <property type="entry name" value="PEP-utilizers"/>
    <property type="match status" value="1"/>
</dbReference>
<dbReference type="InterPro" id="IPR040442">
    <property type="entry name" value="Pyrv_kinase-like_dom_sf"/>
</dbReference>
<gene>
    <name evidence="19" type="ORF">US31_C0019G0020</name>
</gene>
<comment type="cofactor">
    <cofactor evidence="1">
        <name>Mg(2+)</name>
        <dbReference type="ChEBI" id="CHEBI:18420"/>
    </cofactor>
</comment>
<reference evidence="19 20" key="1">
    <citation type="journal article" date="2015" name="Nature">
        <title>rRNA introns, odd ribosomes, and small enigmatic genomes across a large radiation of phyla.</title>
        <authorList>
            <person name="Brown C.T."/>
            <person name="Hug L.A."/>
            <person name="Thomas B.C."/>
            <person name="Sharon I."/>
            <person name="Castelle C.J."/>
            <person name="Singh A."/>
            <person name="Wilkins M.J."/>
            <person name="Williams K.H."/>
            <person name="Banfield J.F."/>
        </authorList>
    </citation>
    <scope>NUCLEOTIDE SEQUENCE [LARGE SCALE GENOMIC DNA]</scope>
</reference>
<comment type="catalytic activity">
    <reaction evidence="14">
        <text>pyruvate + ATP + H2O = phosphoenolpyruvate + AMP + phosphate + 2 H(+)</text>
        <dbReference type="Rhea" id="RHEA:11364"/>
        <dbReference type="ChEBI" id="CHEBI:15361"/>
        <dbReference type="ChEBI" id="CHEBI:15377"/>
        <dbReference type="ChEBI" id="CHEBI:15378"/>
        <dbReference type="ChEBI" id="CHEBI:30616"/>
        <dbReference type="ChEBI" id="CHEBI:43474"/>
        <dbReference type="ChEBI" id="CHEBI:58702"/>
        <dbReference type="ChEBI" id="CHEBI:456215"/>
        <dbReference type="EC" id="2.7.9.2"/>
    </reaction>
</comment>
<evidence type="ECO:0000256" key="11">
    <source>
        <dbReference type="ARBA" id="ARBA00022840"/>
    </source>
</evidence>
<dbReference type="InterPro" id="IPR015813">
    <property type="entry name" value="Pyrv/PenolPyrv_kinase-like_dom"/>
</dbReference>
<dbReference type="GO" id="GO:0046872">
    <property type="term" value="F:metal ion binding"/>
    <property type="evidence" value="ECO:0007669"/>
    <property type="project" value="UniProtKB-KW"/>
</dbReference>
<accession>A0A0G0FE87</accession>
<keyword evidence="9" id="KW-0547">Nucleotide-binding</keyword>
<evidence type="ECO:0000256" key="6">
    <source>
        <dbReference type="ARBA" id="ARBA00021623"/>
    </source>
</evidence>
<evidence type="ECO:0000256" key="2">
    <source>
        <dbReference type="ARBA" id="ARBA00002988"/>
    </source>
</evidence>
<dbReference type="SUPFAM" id="SSF51621">
    <property type="entry name" value="Phosphoenolpyruvate/pyruvate domain"/>
    <property type="match status" value="1"/>
</dbReference>
<evidence type="ECO:0000256" key="8">
    <source>
        <dbReference type="ARBA" id="ARBA00022723"/>
    </source>
</evidence>
<evidence type="ECO:0000256" key="13">
    <source>
        <dbReference type="ARBA" id="ARBA00033470"/>
    </source>
</evidence>
<feature type="region of interest" description="Disordered" evidence="15">
    <location>
        <begin position="288"/>
        <end position="312"/>
    </location>
</feature>
<evidence type="ECO:0000256" key="15">
    <source>
        <dbReference type="SAM" id="MobiDB-lite"/>
    </source>
</evidence>
<evidence type="ECO:0000313" key="20">
    <source>
        <dbReference type="Proteomes" id="UP000034508"/>
    </source>
</evidence>
<keyword evidence="7" id="KW-0808">Transferase</keyword>
<dbReference type="Proteomes" id="UP000034508">
    <property type="component" value="Unassembled WGS sequence"/>
</dbReference>
<protein>
    <recommendedName>
        <fullName evidence="6">Phosphoenolpyruvate synthase</fullName>
        <ecNumber evidence="5">2.7.9.2</ecNumber>
    </recommendedName>
    <alternativeName>
        <fullName evidence="13">Pyruvate, water dikinase</fullName>
    </alternativeName>
</protein>
<proteinExistence type="inferred from homology"/>
<comment type="caution">
    <text evidence="19">The sequence shown here is derived from an EMBL/GenBank/DDBJ whole genome shotgun (WGS) entry which is preliminary data.</text>
</comment>
<evidence type="ECO:0000313" key="19">
    <source>
        <dbReference type="EMBL" id="KKQ17433.1"/>
    </source>
</evidence>
<evidence type="ECO:0000256" key="1">
    <source>
        <dbReference type="ARBA" id="ARBA00001946"/>
    </source>
</evidence>
<dbReference type="NCBIfam" id="NF005057">
    <property type="entry name" value="PRK06464.1"/>
    <property type="match status" value="1"/>
</dbReference>
<keyword evidence="19" id="KW-0670">Pyruvate</keyword>
<name>A0A0G0FE87_9BACT</name>
<evidence type="ECO:0000256" key="9">
    <source>
        <dbReference type="ARBA" id="ARBA00022741"/>
    </source>
</evidence>
<dbReference type="InterPro" id="IPR036637">
    <property type="entry name" value="Phosphohistidine_dom_sf"/>
</dbReference>
<evidence type="ECO:0000259" key="17">
    <source>
        <dbReference type="Pfam" id="PF01326"/>
    </source>
</evidence>
<dbReference type="PANTHER" id="PTHR43030">
    <property type="entry name" value="PHOSPHOENOLPYRUVATE SYNTHASE"/>
    <property type="match status" value="1"/>
</dbReference>
<evidence type="ECO:0000256" key="4">
    <source>
        <dbReference type="ARBA" id="ARBA00007837"/>
    </source>
</evidence>
<keyword evidence="10" id="KW-0418">Kinase</keyword>
<dbReference type="PANTHER" id="PTHR43030:SF1">
    <property type="entry name" value="PHOSPHOENOLPYRUVATE SYNTHASE"/>
    <property type="match status" value="1"/>
</dbReference>
<evidence type="ECO:0000256" key="5">
    <source>
        <dbReference type="ARBA" id="ARBA00011996"/>
    </source>
</evidence>
<dbReference type="PROSITE" id="PS00370">
    <property type="entry name" value="PEP_ENZYMES_PHOS_SITE"/>
    <property type="match status" value="1"/>
</dbReference>
<dbReference type="AlphaFoldDB" id="A0A0G0FE87"/>
<evidence type="ECO:0000256" key="3">
    <source>
        <dbReference type="ARBA" id="ARBA00004742"/>
    </source>
</evidence>
<dbReference type="Gene3D" id="3.30.1490.20">
    <property type="entry name" value="ATP-grasp fold, A domain"/>
    <property type="match status" value="1"/>
</dbReference>
<dbReference type="Gene3D" id="3.20.20.60">
    <property type="entry name" value="Phosphoenolpyruvate-binding domains"/>
    <property type="match status" value="1"/>
</dbReference>
<dbReference type="GO" id="GO:0008986">
    <property type="term" value="F:pyruvate, water dikinase activity"/>
    <property type="evidence" value="ECO:0007669"/>
    <property type="project" value="UniProtKB-EC"/>
</dbReference>
<dbReference type="EMBL" id="LBSM01000019">
    <property type="protein sequence ID" value="KKQ17433.1"/>
    <property type="molecule type" value="Genomic_DNA"/>
</dbReference>
<dbReference type="GO" id="GO:0005524">
    <property type="term" value="F:ATP binding"/>
    <property type="evidence" value="ECO:0007669"/>
    <property type="project" value="UniProtKB-KW"/>
</dbReference>
<evidence type="ECO:0000256" key="10">
    <source>
        <dbReference type="ARBA" id="ARBA00022777"/>
    </source>
</evidence>
<dbReference type="SUPFAM" id="SSF56059">
    <property type="entry name" value="Glutathione synthetase ATP-binding domain-like"/>
    <property type="match status" value="1"/>
</dbReference>
<dbReference type="InterPro" id="IPR008279">
    <property type="entry name" value="PEP-util_enz_mobile_dom"/>
</dbReference>
<keyword evidence="8" id="KW-0479">Metal-binding</keyword>
<keyword evidence="11" id="KW-0067">ATP-binding</keyword>
<dbReference type="GO" id="GO:0006094">
    <property type="term" value="P:gluconeogenesis"/>
    <property type="evidence" value="ECO:0007669"/>
    <property type="project" value="UniProtKB-UniPathway"/>
</dbReference>
<evidence type="ECO:0000259" key="16">
    <source>
        <dbReference type="Pfam" id="PF00391"/>
    </source>
</evidence>
<dbReference type="Pfam" id="PF01326">
    <property type="entry name" value="PPDK_N"/>
    <property type="match status" value="1"/>
</dbReference>
<dbReference type="UniPathway" id="UPA00138"/>
<keyword evidence="12" id="KW-0460">Magnesium</keyword>
<feature type="domain" description="PEP-utilising enzyme C-terminal" evidence="18">
    <location>
        <begin position="448"/>
        <end position="588"/>
    </location>
</feature>